<dbReference type="EC" id="2.7.7.48" evidence="2"/>
<dbReference type="GO" id="GO:0031380">
    <property type="term" value="C:nuclear RNA-directed RNA polymerase complex"/>
    <property type="evidence" value="ECO:0007669"/>
    <property type="project" value="TreeGrafter"/>
</dbReference>
<dbReference type="PANTHER" id="PTHR23079:SF18">
    <property type="entry name" value="RNA-DEPENDENT RNA POLYMERASE 6"/>
    <property type="match status" value="1"/>
</dbReference>
<evidence type="ECO:0000256" key="2">
    <source>
        <dbReference type="ARBA" id="ARBA00012494"/>
    </source>
</evidence>
<organism evidence="11 12">
    <name type="scientific">Rhododendron griersonianum</name>
    <dbReference type="NCBI Taxonomy" id="479676"/>
    <lineage>
        <taxon>Eukaryota</taxon>
        <taxon>Viridiplantae</taxon>
        <taxon>Streptophyta</taxon>
        <taxon>Embryophyta</taxon>
        <taxon>Tracheophyta</taxon>
        <taxon>Spermatophyta</taxon>
        <taxon>Magnoliopsida</taxon>
        <taxon>eudicotyledons</taxon>
        <taxon>Gunneridae</taxon>
        <taxon>Pentapetalae</taxon>
        <taxon>asterids</taxon>
        <taxon>Ericales</taxon>
        <taxon>Ericaceae</taxon>
        <taxon>Ericoideae</taxon>
        <taxon>Rhodoreae</taxon>
        <taxon>Rhododendron</taxon>
    </lineage>
</organism>
<evidence type="ECO:0000256" key="9">
    <source>
        <dbReference type="PROSITE-ProRule" id="PRU00176"/>
    </source>
</evidence>
<evidence type="ECO:0000313" key="12">
    <source>
        <dbReference type="Proteomes" id="UP000823749"/>
    </source>
</evidence>
<feature type="domain" description="RRM" evidence="10">
    <location>
        <begin position="1425"/>
        <end position="1526"/>
    </location>
</feature>
<protein>
    <recommendedName>
        <fullName evidence="2">RNA-directed RNA polymerase</fullName>
        <ecNumber evidence="2">2.7.7.48</ecNumber>
    </recommendedName>
</protein>
<evidence type="ECO:0000256" key="5">
    <source>
        <dbReference type="ARBA" id="ARBA00022695"/>
    </source>
</evidence>
<comment type="similarity">
    <text evidence="1">Belongs to the RdRP family.</text>
</comment>
<keyword evidence="6 9" id="KW-0694">RNA-binding</keyword>
<evidence type="ECO:0000256" key="3">
    <source>
        <dbReference type="ARBA" id="ARBA00022484"/>
    </source>
</evidence>
<evidence type="ECO:0000256" key="7">
    <source>
        <dbReference type="ARBA" id="ARBA00023158"/>
    </source>
</evidence>
<sequence length="2611" mass="297388">MEWIVKEKNSHSWLKRADLSQTFLSANGGTNRERAEGVAGDMAMNGMFWGLSLPEGLNRDFYGCNFEMAPLEMEEWGQFPSGGGGFHGVVGFLEGNGVMKFCRWRQLDNVSKSWGEMSKNGGPDRSSYVTLIQGLFLNGKLEEAIAALVGSKPLKETSFNCYSSRDSSLGSIFWRTWKLLFRILYSGTSVKVRMASEGSEKEMVVTQISVGGFDNYVTAKMLLDYFEANIGSVWRCRLKTSSTPPESYPNFDIGTQNIQRTNDYQKVEPHAFVHFAIPDSAKSALDAAGRCDLALNNKLLKVNLGPENPYSMNQKRRTVDPFKLSDVRLEVGVMVSRDEFVVSWRGPATGVDFVVDPFNRSCKFLFTQDIAFDIKGTTKHAVIKCNFNVEFLVRDINEVKQYSETSSLVVLLQLSSSPMLHYRTAADDIEVSVPFDLLDDDDPWIRTTDFTPSGAIGKCNTYRVSFPPRHGLKLKKAMGYFREQRVPNDILKHRLRVIDEPDFGMPMQDFFFCIHYKDQISFELMFMVNAVVHKGIINLHQLSDKFFDLLRDQSDEINVAALKHIYAYKRPVFDAYRRLKLVQEWLLNNPKLLKSRTSDVGDVVEVRRLVITPTKAYCLPPTVELSNRVLRNYREVSDRFLRVTFMDEGMQMLNNSVFNFFVAPIVKDLTSNTFPQKTAVFRRVKDILSKGFYLCGRKYSFLAFSSNQLRDRSAWFFAENKHIRVQNIIDWMGKFTNRNTAKCAARMGQCFSSTYATVEVSPNEVDKELPEIERNSYIFSDGIGKITPDLAMEVAQRLKLTANPPCAYQIRFGGCKGVIASWPGNNDGVRLSLRKSMIKFESNHSILEICSWTRFQPGFLNRQIVTLLSTLDVPDDVFWKMQQHMLLKLDRMVVDTEVAFDILTASCADQGNTAAIMLSAGFKPQAEPHLRGMLVCIRASQLWGLREKARIFVPSGRWLMGCLDELGVLEQGQCFIQVSTPSLENCFVNHGSRFSETKKNLQVIKGFVVVAKNPCLHPGDIRVLKAVDAPELHHLSDCLVFPQKGDRPHPNEASGSDLDGDLYFVTWDENLIPPSRKSWIPMDYAPAEEKRLPRPVSQKDIIEFFTRNMVNENLGTICNAHVVHADLSEYGAHDEKCIKLAELAATAVDFPKTGKIVSMPPHLRPKLYPDFMGKEKYQTYKSEKILGKLYRLIKDAYDKDVEEASSDLTFLPNDIHYDSALEIPGSTDFISDAWGHKCSYDGQLNALLGQYKVNREEEVVTGHIWSMPKYNSRKRGDLQEKLKHAYSALRKEFRQVFDKLGPNFDQLSADEKNGVYEKKASAWYQVTYHPSWVKKSLEMHKVDGAGGETLMLSFCWIATDFLARIKIRSREVGNLDPTKPINSLVRWTWKLQREARTLLFRILYSGTSVKVRMASEGREKEMVVTQISVGGFDNYVTAKMLLDYFEANIGSVWRCKLKTSSTPPESYPNFDIGTQNIQRTNDYQKVEPHAFVHFAIPDSAKSALDAAGRCDLALNNKLLKVNLGPENPYSMNQKRRTVDPFKLSDVRLEVGVMVSRDEFVVSWRGPATGVDFVVDPFNRSCKFLFTQDIAFGIKGTKKHAVIKCNFNVEFLVRDINEVKQYSETSSLVVLLQLSSSPLLHYRTADDDIEESVPFDLLDDDDPWIRTTDFTPSGAIGKCNTYRVSVPPRHGLKLKKAMVYFREQRVPNDILKHRLRVSDEQDFGMPMQDFFFCIQYKDQISFELMFMVNAVVHKGIINLHQLSDKFFDLLRGQSDEINVAALKHIYAYKRPVFDAYRRLKLVQEWLLNNPKLLKSRTADVGDVVEVRRLVFTPTKAYCLPPTVELSNRVLRNYREVSNRFLRVTFMDEGMQTLNNSVFNFFVAPIVKDLTSNTFPQKTAVFKRVKDILSEGFYLCGRKYSFLAFSSNQLRDRSAWFFAENKHIRVQNIIDWMGKFTNRNTAKCAARMGQCFSSTYATVEVSPNEVDKELPEIERNSYIFSDGIGKITPDLAMEVAEKLQLTVNPPCAYQIRFAGCKGVIACWPGNNDGVRLSLRTSMIKFESNHSILEICSWTRFQPGFLNRQIVTLLSSLDVPDDVFWKMQQRMISKLDRMVVDTEVAFDILTASCADQGNTAAIMLSAGFKPQAEPHLRGMLVCIRASQLWGLREKARIFVPSGRWLMGCLDELGVLEQGQCFIQVSTTSLENCFVNHGSRFSETKKNLQVIKGFVVVAKNPCLHPGDIRVLEAVDAPELHHLSDCLVFPQKGDRPHPNEASGSDLDGDLYFVTWDENLIPPSRKSWIPMDYAPAEEKRLPRPVSQKDIIEFFTRNMVNESLGTICNAHVVHADLSDYGAHDEKCIKLAELAATAVDFPKTGKIVSMPPHLRPKLYPDFMGKEKYQTYMSKKILGRLYRLIKDTYDKDVEEASSDLTFLPDDIPYDSALEIPGSTDFISDAWAHKCSYDRQLNALLGQYKVNREEEVVTGHIWSMPKYNARKRGDLQEKLKHAYSALRKEFRQVFDKLGPNFDQLSADEKNGVYEKKASAWYQVTYHPSWVKKSLEMHKVDGAGGETLMLSFCWIATDFLARIKIRSREVGNLDPTKPINSLVRYLADRI</sequence>
<evidence type="ECO:0000259" key="10">
    <source>
        <dbReference type="PROSITE" id="PS50102"/>
    </source>
</evidence>
<dbReference type="InterPro" id="IPR035979">
    <property type="entry name" value="RBD_domain_sf"/>
</dbReference>
<dbReference type="Proteomes" id="UP000823749">
    <property type="component" value="Chromosome 2"/>
</dbReference>
<dbReference type="GO" id="GO:0003723">
    <property type="term" value="F:RNA binding"/>
    <property type="evidence" value="ECO:0007669"/>
    <property type="project" value="UniProtKB-UniRule"/>
</dbReference>
<name>A0AAV6LD01_9ERIC</name>
<dbReference type="Pfam" id="PF24572">
    <property type="entry name" value="RBD_RDR6"/>
    <property type="match status" value="2"/>
</dbReference>
<evidence type="ECO:0000256" key="4">
    <source>
        <dbReference type="ARBA" id="ARBA00022679"/>
    </source>
</evidence>
<accession>A0AAV6LD01</accession>
<dbReference type="InterPro" id="IPR000504">
    <property type="entry name" value="RRM_dom"/>
</dbReference>
<dbReference type="GO" id="GO:0003968">
    <property type="term" value="F:RNA-directed RNA polymerase activity"/>
    <property type="evidence" value="ECO:0007669"/>
    <property type="project" value="UniProtKB-KW"/>
</dbReference>
<reference evidence="11" key="1">
    <citation type="submission" date="2020-08" db="EMBL/GenBank/DDBJ databases">
        <title>Plant Genome Project.</title>
        <authorList>
            <person name="Zhang R.-G."/>
        </authorList>
    </citation>
    <scope>NUCLEOTIDE SEQUENCE</scope>
    <source>
        <strain evidence="11">WSP0</strain>
        <tissue evidence="11">Leaf</tissue>
    </source>
</reference>
<evidence type="ECO:0000256" key="8">
    <source>
        <dbReference type="ARBA" id="ARBA00048744"/>
    </source>
</evidence>
<dbReference type="InterPro" id="IPR058752">
    <property type="entry name" value="RDRP_C_head"/>
</dbReference>
<feature type="domain" description="RRM" evidence="10">
    <location>
        <begin position="206"/>
        <end position="307"/>
    </location>
</feature>
<dbReference type="Pfam" id="PF05183">
    <property type="entry name" value="RdRP"/>
    <property type="match status" value="2"/>
</dbReference>
<dbReference type="EMBL" id="JACTNZ010000002">
    <property type="protein sequence ID" value="KAG5562806.1"/>
    <property type="molecule type" value="Genomic_DNA"/>
</dbReference>
<dbReference type="CDD" id="cd00590">
    <property type="entry name" value="RRM_SF"/>
    <property type="match status" value="2"/>
</dbReference>
<dbReference type="SUPFAM" id="SSF54928">
    <property type="entry name" value="RNA-binding domain, RBD"/>
    <property type="match status" value="2"/>
</dbReference>
<keyword evidence="5" id="KW-0548">Nucleotidyltransferase</keyword>
<keyword evidence="3" id="KW-0696">RNA-directed RNA polymerase</keyword>
<dbReference type="Pfam" id="PF26252">
    <property type="entry name" value="RdRP_helical"/>
    <property type="match status" value="2"/>
</dbReference>
<dbReference type="PROSITE" id="PS50102">
    <property type="entry name" value="RRM"/>
    <property type="match status" value="2"/>
</dbReference>
<dbReference type="InterPro" id="IPR007855">
    <property type="entry name" value="RDRP"/>
</dbReference>
<dbReference type="Pfam" id="PF26253">
    <property type="entry name" value="RdRP_head"/>
    <property type="match status" value="2"/>
</dbReference>
<keyword evidence="12" id="KW-1185">Reference proteome</keyword>
<dbReference type="InterPro" id="IPR057596">
    <property type="entry name" value="RDRP_core"/>
</dbReference>
<comment type="catalytic activity">
    <reaction evidence="8">
        <text>RNA(n) + a ribonucleoside 5'-triphosphate = RNA(n+1) + diphosphate</text>
        <dbReference type="Rhea" id="RHEA:21248"/>
        <dbReference type="Rhea" id="RHEA-COMP:14527"/>
        <dbReference type="Rhea" id="RHEA-COMP:17342"/>
        <dbReference type="ChEBI" id="CHEBI:33019"/>
        <dbReference type="ChEBI" id="CHEBI:61557"/>
        <dbReference type="ChEBI" id="CHEBI:140395"/>
        <dbReference type="EC" id="2.7.7.48"/>
    </reaction>
</comment>
<gene>
    <name evidence="11" type="ORF">RHGRI_005509</name>
</gene>
<dbReference type="GO" id="GO:0030422">
    <property type="term" value="P:siRNA processing"/>
    <property type="evidence" value="ECO:0007669"/>
    <property type="project" value="TreeGrafter"/>
</dbReference>
<proteinExistence type="inferred from homology"/>
<evidence type="ECO:0000256" key="1">
    <source>
        <dbReference type="ARBA" id="ARBA00005762"/>
    </source>
</evidence>
<comment type="caution">
    <text evidence="11">The sequence shown here is derived from an EMBL/GenBank/DDBJ whole genome shotgun (WGS) entry which is preliminary data.</text>
</comment>
<dbReference type="PANTHER" id="PTHR23079">
    <property type="entry name" value="RNA-DEPENDENT RNA POLYMERASE"/>
    <property type="match status" value="1"/>
</dbReference>
<keyword evidence="7" id="KW-0943">RNA-mediated gene silencing</keyword>
<dbReference type="InterPro" id="IPR057298">
    <property type="entry name" value="RDR6-like_RBD"/>
</dbReference>
<dbReference type="Pfam" id="PF24577">
    <property type="entry name" value="RDR6_2nd"/>
    <property type="match status" value="2"/>
</dbReference>
<dbReference type="InterPro" id="IPR057297">
    <property type="entry name" value="RDR6-like_2nd"/>
</dbReference>
<evidence type="ECO:0000256" key="6">
    <source>
        <dbReference type="ARBA" id="ARBA00022884"/>
    </source>
</evidence>
<evidence type="ECO:0000313" key="11">
    <source>
        <dbReference type="EMBL" id="KAG5562806.1"/>
    </source>
</evidence>
<keyword evidence="4" id="KW-0808">Transferase</keyword>
<dbReference type="InterPro" id="IPR058751">
    <property type="entry name" value="RDRP_helical"/>
</dbReference>